<organism evidence="3 4">
    <name type="scientific">Drechmeria coniospora</name>
    <name type="common">Nematophagous fungus</name>
    <name type="synonym">Meria coniospora</name>
    <dbReference type="NCBI Taxonomy" id="98403"/>
    <lineage>
        <taxon>Eukaryota</taxon>
        <taxon>Fungi</taxon>
        <taxon>Dikarya</taxon>
        <taxon>Ascomycota</taxon>
        <taxon>Pezizomycotina</taxon>
        <taxon>Sordariomycetes</taxon>
        <taxon>Hypocreomycetidae</taxon>
        <taxon>Hypocreales</taxon>
        <taxon>Ophiocordycipitaceae</taxon>
        <taxon>Drechmeria</taxon>
    </lineage>
</organism>
<comment type="caution">
    <text evidence="3">The sequence shown here is derived from an EMBL/GenBank/DDBJ whole genome shotgun (WGS) entry which is preliminary data.</text>
</comment>
<gene>
    <name evidence="3" type="ORF">DCS_01609</name>
</gene>
<accession>A0A151GTY3</accession>
<feature type="region of interest" description="Disordered" evidence="2">
    <location>
        <begin position="729"/>
        <end position="783"/>
    </location>
</feature>
<dbReference type="InParanoid" id="A0A151GTY3"/>
<dbReference type="GeneID" id="63714252"/>
<feature type="region of interest" description="Disordered" evidence="2">
    <location>
        <begin position="261"/>
        <end position="286"/>
    </location>
</feature>
<evidence type="ECO:0000313" key="4">
    <source>
        <dbReference type="Proteomes" id="UP000076580"/>
    </source>
</evidence>
<keyword evidence="4" id="KW-1185">Reference proteome</keyword>
<name>A0A151GTY3_DRECN</name>
<proteinExistence type="predicted"/>
<feature type="compositionally biased region" description="Basic and acidic residues" evidence="2">
    <location>
        <begin position="917"/>
        <end position="927"/>
    </location>
</feature>
<feature type="compositionally biased region" description="Polar residues" evidence="2">
    <location>
        <begin position="267"/>
        <end position="281"/>
    </location>
</feature>
<feature type="compositionally biased region" description="Acidic residues" evidence="2">
    <location>
        <begin position="864"/>
        <end position="883"/>
    </location>
</feature>
<feature type="coiled-coil region" evidence="1">
    <location>
        <begin position="321"/>
        <end position="348"/>
    </location>
</feature>
<protein>
    <submittedName>
        <fullName evidence="3">Uncharacterized protein</fullName>
    </submittedName>
</protein>
<reference evidence="3 4" key="1">
    <citation type="journal article" date="2016" name="Sci. Rep.">
        <title>Insights into Adaptations to a Near-Obligate Nematode Endoparasitic Lifestyle from the Finished Genome of Drechmeria coniospora.</title>
        <authorList>
            <person name="Zhang L."/>
            <person name="Zhou Z."/>
            <person name="Guo Q."/>
            <person name="Fokkens L."/>
            <person name="Miskei M."/>
            <person name="Pocsi I."/>
            <person name="Zhang W."/>
            <person name="Chen M."/>
            <person name="Wang L."/>
            <person name="Sun Y."/>
            <person name="Donzelli B.G."/>
            <person name="Gibson D.M."/>
            <person name="Nelson D.R."/>
            <person name="Luo J.G."/>
            <person name="Rep M."/>
            <person name="Liu H."/>
            <person name="Yang S."/>
            <person name="Wang J."/>
            <person name="Krasnoff S.B."/>
            <person name="Xu Y."/>
            <person name="Molnar I."/>
            <person name="Lin M."/>
        </authorList>
    </citation>
    <scope>NUCLEOTIDE SEQUENCE [LARGE SCALE GENOMIC DNA]</scope>
    <source>
        <strain evidence="3 4">ARSEF 6962</strain>
    </source>
</reference>
<evidence type="ECO:0000256" key="2">
    <source>
        <dbReference type="SAM" id="MobiDB-lite"/>
    </source>
</evidence>
<evidence type="ECO:0000313" key="3">
    <source>
        <dbReference type="EMBL" id="KYK60472.1"/>
    </source>
</evidence>
<dbReference type="Proteomes" id="UP000076580">
    <property type="component" value="Chromosome 01"/>
</dbReference>
<dbReference type="RefSeq" id="XP_040659824.1">
    <property type="nucleotide sequence ID" value="XM_040798941.1"/>
</dbReference>
<feature type="region of interest" description="Disordered" evidence="2">
    <location>
        <begin position="83"/>
        <end position="110"/>
    </location>
</feature>
<feature type="region of interest" description="Disordered" evidence="2">
    <location>
        <begin position="830"/>
        <end position="927"/>
    </location>
</feature>
<evidence type="ECO:0000256" key="1">
    <source>
        <dbReference type="SAM" id="Coils"/>
    </source>
</evidence>
<feature type="region of interest" description="Disordered" evidence="2">
    <location>
        <begin position="215"/>
        <end position="243"/>
    </location>
</feature>
<keyword evidence="1" id="KW-0175">Coiled coil</keyword>
<feature type="compositionally biased region" description="Pro residues" evidence="2">
    <location>
        <begin position="86"/>
        <end position="95"/>
    </location>
</feature>
<feature type="compositionally biased region" description="Basic residues" evidence="2">
    <location>
        <begin position="748"/>
        <end position="762"/>
    </location>
</feature>
<feature type="compositionally biased region" description="Acidic residues" evidence="2">
    <location>
        <begin position="830"/>
        <end position="844"/>
    </location>
</feature>
<dbReference type="AlphaFoldDB" id="A0A151GTY3"/>
<feature type="compositionally biased region" description="Basic and acidic residues" evidence="2">
    <location>
        <begin position="99"/>
        <end position="109"/>
    </location>
</feature>
<dbReference type="EMBL" id="LAYC01000001">
    <property type="protein sequence ID" value="KYK60472.1"/>
    <property type="molecule type" value="Genomic_DNA"/>
</dbReference>
<dbReference type="STRING" id="98403.A0A151GTY3"/>
<sequence length="927" mass="102387">MAASPPDLSQPAAAIFDIYNDATAHNPRALPAGGCNYVDLTPGATGAQCGCRRFWTRLMPGSPISDQAGWCMCNHHACYHDHGPRDAPPSDPNPPAGQENEKPKTDREPLSPMLDISLITPPALPGIDLPSFGTAAPLSFVHDLPAEDDIRAIPSATQCPPGSMPDTLAWGDFLHCPVSANTNPLPPIPSQCLMASQTASTTSSVQTRYLRPFAGKGLNTLSGAGPSKPPTPSPQPSQQLVATRQQLGYRTDRAAFVNPEHHDATASRPQESTQTEPSTAPASGGVAPHAMAELADVVSDHGRRLDRVENTSFHEDCHDRFDNLDVRMAELETRVDEVEKLAANDNASLANMRVVRDDDAATQSIASAATSVASRAAHSQDFMTHIHSLQAQVSQLQSYLPSLGHAWEIEVVFLPFPLKRLWQEVGEFKTADAAACVDDWTQLPMTHSGATGRSQSPFYNEWAAAEQDVDWLLPRACGDASITDRRLRSRGLIQSVAVKAPDYRSVQSAVNLAFAAAFREMQMGPRAHSSDPRFAKFVGLQQSWVPLRKIHKDSRLRFLSAYEMMNPSLWDVQFLNSVMMRSSQPRLFITHPDAYLQDRHAYETGWSWQRVREMSRVYPDVPESQEVPEADALEEHWSWTEQLDDVPSPPLSMGMRRGGHRVSMSPLIVPGHDGRLWRRSTSPAVWRAQSPVLTTRRPSLPPHIRTVSVLDSAHARSSPMVDGRRVMSYGKTRRSTPSARAMSQAGVTKKRPRSPNHLRFTPRRTASPSPLPPGLRRGETPCAYATPYSNVPLQEIRPLRSTSVARTATEYATDLDYMLTDINIYENASDDESYVDRDEDESVTSEEMTTHAQPARDSQPWQLPEDEPWPGIEDQEGLSDGENIDPQQQQQHDDRRSDASSQPSEYPSTNRAAPHHGGADFRIHEDE</sequence>